<keyword evidence="1" id="KW-0539">Nucleus</keyword>
<dbReference type="AlphaFoldDB" id="A0A5A7TC94"/>
<reference evidence="4 5" key="1">
    <citation type="submission" date="2019-08" db="EMBL/GenBank/DDBJ databases">
        <title>Draft genome sequences of two oriental melons (Cucumis melo L. var makuwa).</title>
        <authorList>
            <person name="Kwon S.-Y."/>
        </authorList>
    </citation>
    <scope>NUCLEOTIDE SEQUENCE [LARGE SCALE GENOMIC DNA]</scope>
    <source>
        <strain evidence="5">cv. Chang Bougi</strain>
        <strain evidence="4">cv. SW 3</strain>
        <tissue evidence="2">Leaf</tissue>
    </source>
</reference>
<dbReference type="EMBL" id="SSTD01007883">
    <property type="protein sequence ID" value="TYK18474.1"/>
    <property type="molecule type" value="Genomic_DNA"/>
</dbReference>
<evidence type="ECO:0000256" key="1">
    <source>
        <dbReference type="ARBA" id="ARBA00023242"/>
    </source>
</evidence>
<evidence type="ECO:0000313" key="3">
    <source>
        <dbReference type="EMBL" id="TYK18474.1"/>
    </source>
</evidence>
<dbReference type="STRING" id="1194695.A0A5A7TC94"/>
<evidence type="ECO:0000313" key="4">
    <source>
        <dbReference type="Proteomes" id="UP000321393"/>
    </source>
</evidence>
<dbReference type="Proteomes" id="UP000321393">
    <property type="component" value="Unassembled WGS sequence"/>
</dbReference>
<dbReference type="PANTHER" id="PTHR45623">
    <property type="entry name" value="CHROMODOMAIN-HELICASE-DNA-BINDING PROTEIN 3-RELATED-RELATED"/>
    <property type="match status" value="1"/>
</dbReference>
<organism evidence="2 4">
    <name type="scientific">Cucumis melo var. makuwa</name>
    <name type="common">Oriental melon</name>
    <dbReference type="NCBI Taxonomy" id="1194695"/>
    <lineage>
        <taxon>Eukaryota</taxon>
        <taxon>Viridiplantae</taxon>
        <taxon>Streptophyta</taxon>
        <taxon>Embryophyta</taxon>
        <taxon>Tracheophyta</taxon>
        <taxon>Spermatophyta</taxon>
        <taxon>Magnoliopsida</taxon>
        <taxon>eudicotyledons</taxon>
        <taxon>Gunneridae</taxon>
        <taxon>Pentapetalae</taxon>
        <taxon>rosids</taxon>
        <taxon>fabids</taxon>
        <taxon>Cucurbitales</taxon>
        <taxon>Cucurbitaceae</taxon>
        <taxon>Benincaseae</taxon>
        <taxon>Cucumis</taxon>
    </lineage>
</organism>
<dbReference type="InterPro" id="IPR038718">
    <property type="entry name" value="SNF2-like_sf"/>
</dbReference>
<dbReference type="Proteomes" id="UP000321947">
    <property type="component" value="Unassembled WGS sequence"/>
</dbReference>
<dbReference type="GO" id="GO:0003677">
    <property type="term" value="F:DNA binding"/>
    <property type="evidence" value="ECO:0007669"/>
    <property type="project" value="TreeGrafter"/>
</dbReference>
<dbReference type="InterPro" id="IPR027417">
    <property type="entry name" value="P-loop_NTPase"/>
</dbReference>
<dbReference type="PANTHER" id="PTHR45623:SF14">
    <property type="entry name" value="CHROMODOMAIN-HELICASE-DNA-BINDING PROTEIN 1"/>
    <property type="match status" value="1"/>
</dbReference>
<dbReference type="GO" id="GO:0016887">
    <property type="term" value="F:ATP hydrolysis activity"/>
    <property type="evidence" value="ECO:0007669"/>
    <property type="project" value="TreeGrafter"/>
</dbReference>
<dbReference type="GO" id="GO:0140658">
    <property type="term" value="F:ATP-dependent chromatin remodeler activity"/>
    <property type="evidence" value="ECO:0007669"/>
    <property type="project" value="TreeGrafter"/>
</dbReference>
<dbReference type="GO" id="GO:0042393">
    <property type="term" value="F:histone binding"/>
    <property type="evidence" value="ECO:0007669"/>
    <property type="project" value="TreeGrafter"/>
</dbReference>
<dbReference type="Gene3D" id="3.40.50.10810">
    <property type="entry name" value="Tandem AAA-ATPase domain"/>
    <property type="match status" value="1"/>
</dbReference>
<dbReference type="OrthoDB" id="1746101at2759"/>
<evidence type="ECO:0000313" key="2">
    <source>
        <dbReference type="EMBL" id="KAA0039207.1"/>
    </source>
</evidence>
<gene>
    <name evidence="3" type="ORF">E5676_scaffold607G00450</name>
    <name evidence="2" type="ORF">E6C27_scaffold121G001260</name>
</gene>
<accession>A0A5A7TC94</accession>
<protein>
    <submittedName>
        <fullName evidence="2">Protein CHROMATIN REMODELING 5 isoform X2</fullName>
    </submittedName>
</protein>
<dbReference type="EMBL" id="SSTE01018442">
    <property type="protein sequence ID" value="KAA0039207.1"/>
    <property type="molecule type" value="Genomic_DNA"/>
</dbReference>
<dbReference type="GO" id="GO:0034728">
    <property type="term" value="P:nucleosome organization"/>
    <property type="evidence" value="ECO:0007669"/>
    <property type="project" value="TreeGrafter"/>
</dbReference>
<proteinExistence type="predicted"/>
<sequence length="148" mass="17042">MRVNLRNLLSKGGMFPLSIALLHFLDPDNSKSKDDFIHNYKNLSLFDEIELANVHMELKPHILCRVIKDVEKSLPPKIECIMSPLQKQFIVTNNGSGHDVVGLRFFPLCFLRYYFQAPPSWTLVVLLVPSFSLPEFGASQKWRLCFGY</sequence>
<evidence type="ECO:0000313" key="5">
    <source>
        <dbReference type="Proteomes" id="UP000321947"/>
    </source>
</evidence>
<comment type="caution">
    <text evidence="2">The sequence shown here is derived from an EMBL/GenBank/DDBJ whole genome shotgun (WGS) entry which is preliminary data.</text>
</comment>
<dbReference type="GO" id="GO:0005634">
    <property type="term" value="C:nucleus"/>
    <property type="evidence" value="ECO:0007669"/>
    <property type="project" value="TreeGrafter"/>
</dbReference>
<dbReference type="Gene3D" id="3.40.50.300">
    <property type="entry name" value="P-loop containing nucleotide triphosphate hydrolases"/>
    <property type="match status" value="1"/>
</dbReference>
<dbReference type="GO" id="GO:0000785">
    <property type="term" value="C:chromatin"/>
    <property type="evidence" value="ECO:0007669"/>
    <property type="project" value="TreeGrafter"/>
</dbReference>
<dbReference type="GO" id="GO:0003682">
    <property type="term" value="F:chromatin binding"/>
    <property type="evidence" value="ECO:0007669"/>
    <property type="project" value="TreeGrafter"/>
</dbReference>
<name>A0A5A7TC94_CUCMM</name>